<dbReference type="NCBIfam" id="TIGR02532">
    <property type="entry name" value="IV_pilin_GFxxxE"/>
    <property type="match status" value="1"/>
</dbReference>
<organism evidence="2 3">
    <name type="scientific">Methylovulum psychrotolerans</name>
    <dbReference type="NCBI Taxonomy" id="1704499"/>
    <lineage>
        <taxon>Bacteria</taxon>
        <taxon>Pseudomonadati</taxon>
        <taxon>Pseudomonadota</taxon>
        <taxon>Gammaproteobacteria</taxon>
        <taxon>Methylococcales</taxon>
        <taxon>Methylococcaceae</taxon>
        <taxon>Methylovulum</taxon>
    </lineage>
</organism>
<dbReference type="EMBL" id="CP022129">
    <property type="protein sequence ID" value="ASF48791.1"/>
    <property type="molecule type" value="Genomic_DNA"/>
</dbReference>
<keyword evidence="1" id="KW-1133">Transmembrane helix</keyword>
<dbReference type="Pfam" id="PF16074">
    <property type="entry name" value="PilW"/>
    <property type="match status" value="1"/>
</dbReference>
<gene>
    <name evidence="2" type="ORF">CEK71_15430</name>
</gene>
<dbReference type="KEGG" id="mpsy:CEK71_15430"/>
<dbReference type="GO" id="GO:0043683">
    <property type="term" value="P:type IV pilus assembly"/>
    <property type="evidence" value="ECO:0007669"/>
    <property type="project" value="InterPro"/>
</dbReference>
<proteinExistence type="predicted"/>
<dbReference type="AlphaFoldDB" id="A0A1Z4C5G4"/>
<accession>A0A1Z4C5G4</accession>
<evidence type="ECO:0000256" key="1">
    <source>
        <dbReference type="SAM" id="Phobius"/>
    </source>
</evidence>
<evidence type="ECO:0008006" key="4">
    <source>
        <dbReference type="Google" id="ProtNLM"/>
    </source>
</evidence>
<sequence>MKQYGGRRYQHGMTLIELMIAMLIGIFLLGGLTQIFTNSRHAYNLQQAVGQVQENGRFALDFLSNDLRMSDFWECRAVNLDAPGLPPVNPINGTADLGVTGTDDIGVNNADSITVAWTLGKWTPNNLKCVDDGAVWVRYTVGVSSSGNGTSLFRQTNIDAQPIELIEGVNNMQILYGEDTDPAANRDYSPNYYVPYGLVQNMSNVVSIRVSLLLSSLNNVATQPVGYVYQGVTVSNPGDFKLYRVFTTTIALRNRIP</sequence>
<reference evidence="2 3" key="1">
    <citation type="submission" date="2017-06" db="EMBL/GenBank/DDBJ databases">
        <title>Genome Sequencing of the methanotroph Methylovulum psychrotolerants str. HV10-M2 isolated from a high-altitude environment.</title>
        <authorList>
            <person name="Mateos-Rivera A."/>
        </authorList>
    </citation>
    <scope>NUCLEOTIDE SEQUENCE [LARGE SCALE GENOMIC DNA]</scope>
    <source>
        <strain evidence="2 3">HV10_M2</strain>
    </source>
</reference>
<dbReference type="Pfam" id="PF07963">
    <property type="entry name" value="N_methyl"/>
    <property type="match status" value="1"/>
</dbReference>
<dbReference type="OrthoDB" id="5296662at2"/>
<keyword evidence="3" id="KW-1185">Reference proteome</keyword>
<dbReference type="Proteomes" id="UP000197019">
    <property type="component" value="Chromosome"/>
</dbReference>
<name>A0A1Z4C5G4_9GAMM</name>
<evidence type="ECO:0000313" key="2">
    <source>
        <dbReference type="EMBL" id="ASF48791.1"/>
    </source>
</evidence>
<protein>
    <recommendedName>
        <fullName evidence="4">Pilus assembly protein PilW</fullName>
    </recommendedName>
</protein>
<dbReference type="RefSeq" id="WP_088621652.1">
    <property type="nucleotide sequence ID" value="NZ_CP022129.1"/>
</dbReference>
<feature type="transmembrane region" description="Helical" evidence="1">
    <location>
        <begin position="12"/>
        <end position="36"/>
    </location>
</feature>
<evidence type="ECO:0000313" key="3">
    <source>
        <dbReference type="Proteomes" id="UP000197019"/>
    </source>
</evidence>
<keyword evidence="1" id="KW-0472">Membrane</keyword>
<keyword evidence="1" id="KW-0812">Transmembrane</keyword>
<dbReference type="InterPro" id="IPR032092">
    <property type="entry name" value="PilW"/>
</dbReference>
<dbReference type="InterPro" id="IPR012902">
    <property type="entry name" value="N_methyl_site"/>
</dbReference>